<accession>A0ACC1QZ66</accession>
<name>A0ACC1QZ66_9HYPO</name>
<protein>
    <submittedName>
        <fullName evidence="1">Uncharacterized protein</fullName>
    </submittedName>
</protein>
<evidence type="ECO:0000313" key="1">
    <source>
        <dbReference type="EMBL" id="KAJ3494554.1"/>
    </source>
</evidence>
<keyword evidence="2" id="KW-1185">Reference proteome</keyword>
<proteinExistence type="predicted"/>
<sequence length="513" mass="58622">MEGTCADPIFRTRRVKCDEAKPACARCISAKRKCGYDPVNSPPRKASPEPVIVQQPALSSAPWGLHPATDYERQNFNLLRTLIVNQINGGIKSEFWTKNLLQATYVYPAVWHAALALAAMYQRATCVLNNQDPHFAAEYYAFAVRQFSASVGFIIGMNHSRVSGPEQEMLLTTTALYTGICLLRGDLAQAKTHALYLAKLSLQWRFLEDEDDHNVVDGVIGRANTKQLLRDVCYSFNTLLCFSDEMMEHFTVAVSHDTRPYASLDDAYYAYINIHSSWTKIKDWEPDHFSTTGASPAPGHMQERQHALNLWAIRFEAYLQLGTYTQEDAYLIEQLQLFHLFEDTFDTIMIHRTPEIWAKNAHKWERILKGAERLLEKQNYCETGTVPQKSIFYYSLSVQQVLRMTGFICRNGIIRRRIIKLLQQWQHCDGLWDNELSWRMVEAKMLKEESALAAAAPASCDCVPDLFFCIDHRVAGVTTELLDDGCMLVRMQTGLELKQGLPGDEVRFQLKRR</sequence>
<dbReference type="Proteomes" id="UP001148737">
    <property type="component" value="Unassembled WGS sequence"/>
</dbReference>
<comment type="caution">
    <text evidence="1">The sequence shown here is derived from an EMBL/GenBank/DDBJ whole genome shotgun (WGS) entry which is preliminary data.</text>
</comment>
<gene>
    <name evidence="1" type="ORF">NLG97_g4008</name>
</gene>
<dbReference type="EMBL" id="JANAKD010000367">
    <property type="protein sequence ID" value="KAJ3494554.1"/>
    <property type="molecule type" value="Genomic_DNA"/>
</dbReference>
<evidence type="ECO:0000313" key="2">
    <source>
        <dbReference type="Proteomes" id="UP001148737"/>
    </source>
</evidence>
<reference evidence="1" key="1">
    <citation type="submission" date="2022-07" db="EMBL/GenBank/DDBJ databases">
        <title>Genome Sequence of Lecanicillium saksenae.</title>
        <authorList>
            <person name="Buettner E."/>
        </authorList>
    </citation>
    <scope>NUCLEOTIDE SEQUENCE</scope>
    <source>
        <strain evidence="1">VT-O1</strain>
    </source>
</reference>
<organism evidence="1 2">
    <name type="scientific">Lecanicillium saksenae</name>
    <dbReference type="NCBI Taxonomy" id="468837"/>
    <lineage>
        <taxon>Eukaryota</taxon>
        <taxon>Fungi</taxon>
        <taxon>Dikarya</taxon>
        <taxon>Ascomycota</taxon>
        <taxon>Pezizomycotina</taxon>
        <taxon>Sordariomycetes</taxon>
        <taxon>Hypocreomycetidae</taxon>
        <taxon>Hypocreales</taxon>
        <taxon>Cordycipitaceae</taxon>
        <taxon>Lecanicillium</taxon>
    </lineage>
</organism>